<proteinExistence type="predicted"/>
<evidence type="ECO:0000313" key="2">
    <source>
        <dbReference type="EMBL" id="NNM74281.1"/>
    </source>
</evidence>
<dbReference type="EMBL" id="JABEPP010000005">
    <property type="protein sequence ID" value="NNM74281.1"/>
    <property type="molecule type" value="Genomic_DNA"/>
</dbReference>
<feature type="region of interest" description="Disordered" evidence="1">
    <location>
        <begin position="153"/>
        <end position="181"/>
    </location>
</feature>
<protein>
    <submittedName>
        <fullName evidence="2">Uncharacterized protein</fullName>
    </submittedName>
</protein>
<evidence type="ECO:0000256" key="1">
    <source>
        <dbReference type="SAM" id="MobiDB-lite"/>
    </source>
</evidence>
<name>A0A849IAF9_9HYPH</name>
<keyword evidence="3" id="KW-1185">Reference proteome</keyword>
<gene>
    <name evidence="2" type="ORF">HJG44_18135</name>
</gene>
<dbReference type="Gene3D" id="1.20.1270.70">
    <property type="entry name" value="Designed single chain three-helix bundle"/>
    <property type="match status" value="1"/>
</dbReference>
<accession>A0A849IAF9</accession>
<dbReference type="AlphaFoldDB" id="A0A849IAF9"/>
<comment type="caution">
    <text evidence="2">The sequence shown here is derived from an EMBL/GenBank/DDBJ whole genome shotgun (WGS) entry which is preliminary data.</text>
</comment>
<organism evidence="2 3">
    <name type="scientific">Enterovirga aerilata</name>
    <dbReference type="NCBI Taxonomy" id="2730920"/>
    <lineage>
        <taxon>Bacteria</taxon>
        <taxon>Pseudomonadati</taxon>
        <taxon>Pseudomonadota</taxon>
        <taxon>Alphaproteobacteria</taxon>
        <taxon>Hyphomicrobiales</taxon>
        <taxon>Methylobacteriaceae</taxon>
        <taxon>Enterovirga</taxon>
    </lineage>
</organism>
<sequence length="181" mass="19159">MPSYVLAGLTVVLAVATVIMGFTVPAMWTMASDIGTIKARVETFEKRFDAVDKRFDSLDGKADMIGRRVDGIDARLAARDTDPATMVAASGLRPQSEFAGIRVGGKLFVMPKTDQAAAELSRAGLAREAITPSAFGYVIGTFDSTGAYVPQRLRPRADGEQSSAATLRSRRSVAEAAPASS</sequence>
<evidence type="ECO:0000313" key="3">
    <source>
        <dbReference type="Proteomes" id="UP000564885"/>
    </source>
</evidence>
<dbReference type="RefSeq" id="WP_171219732.1">
    <property type="nucleotide sequence ID" value="NZ_JABEPP010000005.1"/>
</dbReference>
<reference evidence="2 3" key="1">
    <citation type="submission" date="2020-04" db="EMBL/GenBank/DDBJ databases">
        <title>Enterovirga sp. isolate from soil.</title>
        <authorList>
            <person name="Chea S."/>
            <person name="Kim D.-U."/>
        </authorList>
    </citation>
    <scope>NUCLEOTIDE SEQUENCE [LARGE SCALE GENOMIC DNA]</scope>
    <source>
        <strain evidence="2 3">DB1703</strain>
    </source>
</reference>
<dbReference type="Proteomes" id="UP000564885">
    <property type="component" value="Unassembled WGS sequence"/>
</dbReference>